<dbReference type="OrthoDB" id="10539344at2759"/>
<name>A0A1C7MPQ9_GRIFR</name>
<evidence type="ECO:0000313" key="2">
    <source>
        <dbReference type="Proteomes" id="UP000092993"/>
    </source>
</evidence>
<accession>A0A1C7MPQ9</accession>
<dbReference type="AlphaFoldDB" id="A0A1C7MPQ9"/>
<evidence type="ECO:0000313" key="1">
    <source>
        <dbReference type="EMBL" id="OBZ78396.1"/>
    </source>
</evidence>
<keyword evidence="2" id="KW-1185">Reference proteome</keyword>
<dbReference type="EMBL" id="LUGG01000002">
    <property type="protein sequence ID" value="OBZ78396.1"/>
    <property type="molecule type" value="Genomic_DNA"/>
</dbReference>
<protein>
    <submittedName>
        <fullName evidence="1">Uncharacterized protein</fullName>
    </submittedName>
</protein>
<gene>
    <name evidence="1" type="ORF">A0H81_02618</name>
</gene>
<sequence length="106" mass="11450">MPLTRHVALRALSTVTHHGGVGARQEIARHNPTLVRLIQELPDDPKVIELATVTMAHASGAVLGSDQPPDPDLLKDIDMRSALKVTIENLCKPTASHYMISHAFGS</sequence>
<dbReference type="Proteomes" id="UP000092993">
    <property type="component" value="Unassembled WGS sequence"/>
</dbReference>
<dbReference type="STRING" id="5627.A0A1C7MPQ9"/>
<proteinExistence type="predicted"/>
<comment type="caution">
    <text evidence="1">The sequence shown here is derived from an EMBL/GenBank/DDBJ whole genome shotgun (WGS) entry which is preliminary data.</text>
</comment>
<organism evidence="1 2">
    <name type="scientific">Grifola frondosa</name>
    <name type="common">Maitake</name>
    <name type="synonym">Polyporus frondosus</name>
    <dbReference type="NCBI Taxonomy" id="5627"/>
    <lineage>
        <taxon>Eukaryota</taxon>
        <taxon>Fungi</taxon>
        <taxon>Dikarya</taxon>
        <taxon>Basidiomycota</taxon>
        <taxon>Agaricomycotina</taxon>
        <taxon>Agaricomycetes</taxon>
        <taxon>Polyporales</taxon>
        <taxon>Grifolaceae</taxon>
        <taxon>Grifola</taxon>
    </lineage>
</organism>
<reference evidence="1 2" key="1">
    <citation type="submission" date="2016-03" db="EMBL/GenBank/DDBJ databases">
        <title>Whole genome sequencing of Grifola frondosa 9006-11.</title>
        <authorList>
            <person name="Min B."/>
            <person name="Park H."/>
            <person name="Kim J.-G."/>
            <person name="Cho H."/>
            <person name="Oh Y.-L."/>
            <person name="Kong W.-S."/>
            <person name="Choi I.-G."/>
        </authorList>
    </citation>
    <scope>NUCLEOTIDE SEQUENCE [LARGE SCALE GENOMIC DNA]</scope>
    <source>
        <strain evidence="1 2">9006-11</strain>
    </source>
</reference>